<dbReference type="InterPro" id="IPR036098">
    <property type="entry name" value="Thymidylate_synthase_ThyX_sf"/>
</dbReference>
<evidence type="ECO:0008006" key="3">
    <source>
        <dbReference type="Google" id="ProtNLM"/>
    </source>
</evidence>
<dbReference type="PANTHER" id="PTHR34934:SF1">
    <property type="entry name" value="FLAVIN-DEPENDENT THYMIDYLATE SYNTHASE"/>
    <property type="match status" value="1"/>
</dbReference>
<dbReference type="GO" id="GO:0070402">
    <property type="term" value="F:NADPH binding"/>
    <property type="evidence" value="ECO:0007669"/>
    <property type="project" value="TreeGrafter"/>
</dbReference>
<dbReference type="GO" id="GO:0006231">
    <property type="term" value="P:dTMP biosynthetic process"/>
    <property type="evidence" value="ECO:0007669"/>
    <property type="project" value="InterPro"/>
</dbReference>
<reference evidence="1 2" key="1">
    <citation type="journal article" date="2016" name="Nat. Commun.">
        <title>Thousands of microbial genomes shed light on interconnected biogeochemical processes in an aquifer system.</title>
        <authorList>
            <person name="Anantharaman K."/>
            <person name="Brown C.T."/>
            <person name="Hug L.A."/>
            <person name="Sharon I."/>
            <person name="Castelle C.J."/>
            <person name="Probst A.J."/>
            <person name="Thomas B.C."/>
            <person name="Singh A."/>
            <person name="Wilkins M.J."/>
            <person name="Karaoz U."/>
            <person name="Brodie E.L."/>
            <person name="Williams K.H."/>
            <person name="Hubbard S.S."/>
            <person name="Banfield J.F."/>
        </authorList>
    </citation>
    <scope>NUCLEOTIDE SEQUENCE [LARGE SCALE GENOMIC DNA]</scope>
</reference>
<gene>
    <name evidence="1" type="ORF">A2719_04100</name>
</gene>
<protein>
    <recommendedName>
        <fullName evidence="3">Thymidylate synthase</fullName>
    </recommendedName>
</protein>
<dbReference type="GO" id="GO:0050797">
    <property type="term" value="F:thymidylate synthase (FAD) activity"/>
    <property type="evidence" value="ECO:0007669"/>
    <property type="project" value="InterPro"/>
</dbReference>
<proteinExistence type="predicted"/>
<dbReference type="InterPro" id="IPR003669">
    <property type="entry name" value="Thymidylate_synthase_ThyX"/>
</dbReference>
<dbReference type="SUPFAM" id="SSF69796">
    <property type="entry name" value="Thymidylate synthase-complementing protein Thy1"/>
    <property type="match status" value="2"/>
</dbReference>
<dbReference type="EMBL" id="MHNK01000001">
    <property type="protein sequence ID" value="OGZ44569.1"/>
    <property type="molecule type" value="Genomic_DNA"/>
</dbReference>
<evidence type="ECO:0000313" key="1">
    <source>
        <dbReference type="EMBL" id="OGZ44569.1"/>
    </source>
</evidence>
<dbReference type="AlphaFoldDB" id="A0A1G2G2R2"/>
<name>A0A1G2G2R2_9BACT</name>
<dbReference type="Gene3D" id="3.30.1360.170">
    <property type="match status" value="2"/>
</dbReference>
<dbReference type="STRING" id="1802114.A2719_04100"/>
<sequence>MDSKHTKQYEPPFKPEQWSERDRRYLAPFATNIDGIVHVLHNLPPEIVGALCSRASRAKGSLLRILLNEYIYPILEGDDTQLAKELDYLVEFLTKHGFKNILNNQRAQGFYAKWLSQYGDDSIAQMTGTHVLFWGISQVAMKFLEDQRVGLEPIEKSTRYVNFGEKINGRYLYYTPMPDLKRLGLLLEYKKVLDGLFETYNILIPQFTQWLKEHYDEKDAVLEKKAFDTLRGLLPMATVGQVAFRGNAQAFEYLINRTRFHELGELRWIAQTIKQELDTEIPSLLLRSEEEKSVTYQEHLSSIDTDVQEALPRHIQKLLSKPATASKPTVALVEHDRNLEEKCIAGILYGLPDTHTSWKVILDSVHRMPEKTQAHILETFFTNRNERWYKLGRAFENAYVRFDIVMDIGAYRDIHRHRMLTQDRQLFSIHHGYSIPSEITEAGMASMYTKALDSVMPLFKKLERENPLLAQYVVPLAYRVQFYQWQNVASLFWETELRTGPQGHPDYRHIEQEKYRLFAKKFPRIARFMKVDMNQYSFARRGDTERIATKELELKKKLRKK</sequence>
<accession>A0A1G2G2R2</accession>
<dbReference type="Proteomes" id="UP000177480">
    <property type="component" value="Unassembled WGS sequence"/>
</dbReference>
<dbReference type="Pfam" id="PF02511">
    <property type="entry name" value="Thy1"/>
    <property type="match status" value="2"/>
</dbReference>
<dbReference type="PROSITE" id="PS51331">
    <property type="entry name" value="THYX"/>
    <property type="match status" value="2"/>
</dbReference>
<dbReference type="GO" id="GO:0050660">
    <property type="term" value="F:flavin adenine dinucleotide binding"/>
    <property type="evidence" value="ECO:0007669"/>
    <property type="project" value="InterPro"/>
</dbReference>
<evidence type="ECO:0000313" key="2">
    <source>
        <dbReference type="Proteomes" id="UP000177480"/>
    </source>
</evidence>
<organism evidence="1 2">
    <name type="scientific">Candidatus Ryanbacteria bacterium RIFCSPHIGHO2_01_FULL_45_22</name>
    <dbReference type="NCBI Taxonomy" id="1802114"/>
    <lineage>
        <taxon>Bacteria</taxon>
        <taxon>Candidatus Ryaniibacteriota</taxon>
    </lineage>
</organism>
<comment type="caution">
    <text evidence="1">The sequence shown here is derived from an EMBL/GenBank/DDBJ whole genome shotgun (WGS) entry which is preliminary data.</text>
</comment>
<dbReference type="CDD" id="cd20175">
    <property type="entry name" value="ThyX"/>
    <property type="match status" value="1"/>
</dbReference>
<dbReference type="GO" id="GO:0004799">
    <property type="term" value="F:thymidylate synthase activity"/>
    <property type="evidence" value="ECO:0007669"/>
    <property type="project" value="TreeGrafter"/>
</dbReference>
<dbReference type="PANTHER" id="PTHR34934">
    <property type="entry name" value="FLAVIN-DEPENDENT THYMIDYLATE SYNTHASE"/>
    <property type="match status" value="1"/>
</dbReference>